<evidence type="ECO:0000313" key="13">
    <source>
        <dbReference type="Proteomes" id="UP000269669"/>
    </source>
</evidence>
<dbReference type="SUPFAM" id="SSF74653">
    <property type="entry name" value="TolA/TonB C-terminal domain"/>
    <property type="match status" value="1"/>
</dbReference>
<dbReference type="Gene3D" id="3.30.1150.10">
    <property type="match status" value="1"/>
</dbReference>
<dbReference type="NCBIfam" id="TIGR01352">
    <property type="entry name" value="tonB_Cterm"/>
    <property type="match status" value="1"/>
</dbReference>
<accession>A0A428MDA9</accession>
<dbReference type="PROSITE" id="PS52015">
    <property type="entry name" value="TONB_CTD"/>
    <property type="match status" value="1"/>
</dbReference>
<dbReference type="GO" id="GO:0015031">
    <property type="term" value="P:protein transport"/>
    <property type="evidence" value="ECO:0007669"/>
    <property type="project" value="UniProtKB-KW"/>
</dbReference>
<sequence length="564" mass="61970">MDFFVPPQEILYRYSDYIEEFQAILAASKIKFGSPDNFTAFARRLQSDDVLSADLDRMVRSIIQRETGNISLRTILTIIAVASGGPTAADPNRDFSKPKQLVIGAMIASGGCSPADAEHLDGLCQSAPAIQSNETTLPNDASPDITGSLTRLELNASEAMHYLDSIEQRIARMEPFLEALPFSETPASSPAVAPAPPPLVEPPFIPAELPTNTSHIRITLNDSIDRFADFLFTRKFEFRNNFFTGTFTRRPFGVTFPSRFFSYTFAYKFFRYRVTDKLFSYPFVHKLLHYKFSDRLLSNNFSNKLLTYRVDNKFIQRAVAVPLSLAAVVGTTLLYLSIEHNHHPVIQPPTAPTTEASAIPPIKITNKPQLTVTADPLDKSTNEPTVKQQPHKPSPYLSQTSTVTPSHPQRLTEPAPASPSSSAAAAIAPAASHATTEDETPTPTATTSSHSVRYALTSLPSKLRLSPSHTIDVSSGVMASNLVSATPPTYPKLASLTHMQGKVVMEAIIAKNGTVQSLQVLEGHHLLRSAAKNAVRSWRYRPYLIDDKPVEVATIVTVDFNLPH</sequence>
<evidence type="ECO:0000256" key="8">
    <source>
        <dbReference type="ARBA" id="ARBA00022989"/>
    </source>
</evidence>
<comment type="caution">
    <text evidence="12">The sequence shown here is derived from an EMBL/GenBank/DDBJ whole genome shotgun (WGS) entry which is preliminary data.</text>
</comment>
<evidence type="ECO:0000256" key="4">
    <source>
        <dbReference type="ARBA" id="ARBA00022475"/>
    </source>
</evidence>
<dbReference type="InterPro" id="IPR037682">
    <property type="entry name" value="TonB_C"/>
</dbReference>
<keyword evidence="7" id="KW-0653">Protein transport</keyword>
<feature type="domain" description="TonB C-terminal" evidence="11">
    <location>
        <begin position="475"/>
        <end position="564"/>
    </location>
</feature>
<dbReference type="InterPro" id="IPR051045">
    <property type="entry name" value="TonB-dependent_transducer"/>
</dbReference>
<dbReference type="InterPro" id="IPR006260">
    <property type="entry name" value="TonB/TolA_C"/>
</dbReference>
<dbReference type="OrthoDB" id="123206at2"/>
<proteinExistence type="inferred from homology"/>
<dbReference type="EMBL" id="RSDW01000001">
    <property type="protein sequence ID" value="RSL14854.1"/>
    <property type="molecule type" value="Genomic_DNA"/>
</dbReference>
<dbReference type="GO" id="GO:0055085">
    <property type="term" value="P:transmembrane transport"/>
    <property type="evidence" value="ECO:0007669"/>
    <property type="project" value="InterPro"/>
</dbReference>
<comment type="similarity">
    <text evidence="2">Belongs to the TonB family.</text>
</comment>
<dbReference type="AlphaFoldDB" id="A0A428MDA9"/>
<evidence type="ECO:0000256" key="10">
    <source>
        <dbReference type="SAM" id="MobiDB-lite"/>
    </source>
</evidence>
<feature type="compositionally biased region" description="Low complexity" evidence="10">
    <location>
        <begin position="414"/>
        <end position="434"/>
    </location>
</feature>
<evidence type="ECO:0000256" key="6">
    <source>
        <dbReference type="ARBA" id="ARBA00022692"/>
    </source>
</evidence>
<keyword evidence="3" id="KW-0813">Transport</keyword>
<reference evidence="12 13" key="1">
    <citation type="submission" date="2018-12" db="EMBL/GenBank/DDBJ databases">
        <title>Sequencing of bacterial isolates from soil warming experiment in Harvard Forest, Massachusetts, USA.</title>
        <authorList>
            <person name="Deangelis K."/>
        </authorList>
    </citation>
    <scope>NUCLEOTIDE SEQUENCE [LARGE SCALE GENOMIC DNA]</scope>
    <source>
        <strain evidence="12 13">EB153</strain>
    </source>
</reference>
<keyword evidence="6" id="KW-0812">Transmembrane</keyword>
<feature type="region of interest" description="Disordered" evidence="10">
    <location>
        <begin position="346"/>
        <end position="452"/>
    </location>
</feature>
<keyword evidence="13" id="KW-1185">Reference proteome</keyword>
<evidence type="ECO:0000259" key="11">
    <source>
        <dbReference type="PROSITE" id="PS52015"/>
    </source>
</evidence>
<evidence type="ECO:0000313" key="12">
    <source>
        <dbReference type="EMBL" id="RSL14854.1"/>
    </source>
</evidence>
<evidence type="ECO:0000256" key="5">
    <source>
        <dbReference type="ARBA" id="ARBA00022519"/>
    </source>
</evidence>
<evidence type="ECO:0000256" key="2">
    <source>
        <dbReference type="ARBA" id="ARBA00006555"/>
    </source>
</evidence>
<name>A0A428MDA9_9BACT</name>
<evidence type="ECO:0000256" key="9">
    <source>
        <dbReference type="ARBA" id="ARBA00023136"/>
    </source>
</evidence>
<keyword evidence="5" id="KW-0997">Cell inner membrane</keyword>
<dbReference type="RefSeq" id="WP_125483669.1">
    <property type="nucleotide sequence ID" value="NZ_RSDW01000001.1"/>
</dbReference>
<keyword evidence="4" id="KW-1003">Cell membrane</keyword>
<evidence type="ECO:0000256" key="7">
    <source>
        <dbReference type="ARBA" id="ARBA00022927"/>
    </source>
</evidence>
<keyword evidence="9" id="KW-0472">Membrane</keyword>
<comment type="subcellular location">
    <subcellularLocation>
        <location evidence="1">Cell inner membrane</location>
        <topology evidence="1">Single-pass membrane protein</topology>
        <orientation evidence="1">Periplasmic side</orientation>
    </subcellularLocation>
</comment>
<dbReference type="Pfam" id="PF03544">
    <property type="entry name" value="TonB_C"/>
    <property type="match status" value="1"/>
</dbReference>
<evidence type="ECO:0000256" key="1">
    <source>
        <dbReference type="ARBA" id="ARBA00004383"/>
    </source>
</evidence>
<gene>
    <name evidence="12" type="ORF">EDE15_0322</name>
</gene>
<feature type="compositionally biased region" description="Polar residues" evidence="10">
    <location>
        <begin position="396"/>
        <end position="409"/>
    </location>
</feature>
<dbReference type="Proteomes" id="UP000269669">
    <property type="component" value="Unassembled WGS sequence"/>
</dbReference>
<protein>
    <submittedName>
        <fullName evidence="12">TonB family protein</fullName>
    </submittedName>
</protein>
<evidence type="ECO:0000256" key="3">
    <source>
        <dbReference type="ARBA" id="ARBA00022448"/>
    </source>
</evidence>
<keyword evidence="8" id="KW-1133">Transmembrane helix</keyword>
<organism evidence="12 13">
    <name type="scientific">Edaphobacter aggregans</name>
    <dbReference type="NCBI Taxonomy" id="570835"/>
    <lineage>
        <taxon>Bacteria</taxon>
        <taxon>Pseudomonadati</taxon>
        <taxon>Acidobacteriota</taxon>
        <taxon>Terriglobia</taxon>
        <taxon>Terriglobales</taxon>
        <taxon>Acidobacteriaceae</taxon>
        <taxon>Edaphobacter</taxon>
    </lineage>
</organism>
<dbReference type="PANTHER" id="PTHR33446">
    <property type="entry name" value="PROTEIN TONB-RELATED"/>
    <property type="match status" value="1"/>
</dbReference>
<dbReference type="GO" id="GO:0005886">
    <property type="term" value="C:plasma membrane"/>
    <property type="evidence" value="ECO:0007669"/>
    <property type="project" value="UniProtKB-SubCell"/>
</dbReference>